<protein>
    <submittedName>
        <fullName evidence="2">Uncharacterized protein</fullName>
    </submittedName>
</protein>
<keyword evidence="3" id="KW-1185">Reference proteome</keyword>
<name>A0A0E0AXI5_9ORYZ</name>
<dbReference type="EnsemblPlants" id="OGLUM08G21330.1">
    <property type="protein sequence ID" value="OGLUM08G21330.1"/>
    <property type="gene ID" value="OGLUM08G21330"/>
</dbReference>
<evidence type="ECO:0000313" key="2">
    <source>
        <dbReference type="EnsemblPlants" id="OGLUM08G21330.1"/>
    </source>
</evidence>
<reference evidence="2" key="1">
    <citation type="submission" date="2015-04" db="UniProtKB">
        <authorList>
            <consortium name="EnsemblPlants"/>
        </authorList>
    </citation>
    <scope>IDENTIFICATION</scope>
</reference>
<dbReference type="Gramene" id="OGLUM08G21330.1">
    <property type="protein sequence ID" value="OGLUM08G21330.1"/>
    <property type="gene ID" value="OGLUM08G21330"/>
</dbReference>
<sequence length="155" mass="16672">MAATNPACGRQVTTMATDPECPSSRRRRQRGGTEGWRRRQQTTAVVDGVFDSKTRWRRGGPGREDNGGGVAHRGGTGGGATRRGGAGGKMRRRAGSGGAEERISGSSTREGEREKAWDMRGAHKWLGLFGWPNLACARSTLASRMAWPGSRMQEG</sequence>
<dbReference type="AlphaFoldDB" id="A0A0E0AXI5"/>
<evidence type="ECO:0000313" key="3">
    <source>
        <dbReference type="Proteomes" id="UP000026961"/>
    </source>
</evidence>
<feature type="region of interest" description="Disordered" evidence="1">
    <location>
        <begin position="1"/>
        <end position="116"/>
    </location>
</feature>
<reference evidence="2" key="2">
    <citation type="submission" date="2018-05" db="EMBL/GenBank/DDBJ databases">
        <title>OgluRS3 (Oryza glumaepatula Reference Sequence Version 3).</title>
        <authorList>
            <person name="Zhang J."/>
            <person name="Kudrna D."/>
            <person name="Lee S."/>
            <person name="Talag J."/>
            <person name="Welchert J."/>
            <person name="Wing R.A."/>
        </authorList>
    </citation>
    <scope>NUCLEOTIDE SEQUENCE [LARGE SCALE GENOMIC DNA]</scope>
</reference>
<proteinExistence type="predicted"/>
<dbReference type="HOGENOM" id="CLU_1698252_0_0_1"/>
<dbReference type="Proteomes" id="UP000026961">
    <property type="component" value="Chromosome 8"/>
</dbReference>
<feature type="compositionally biased region" description="Gly residues" evidence="1">
    <location>
        <begin position="67"/>
        <end position="88"/>
    </location>
</feature>
<accession>A0A0E0AXI5</accession>
<evidence type="ECO:0000256" key="1">
    <source>
        <dbReference type="SAM" id="MobiDB-lite"/>
    </source>
</evidence>
<feature type="compositionally biased region" description="Basic and acidic residues" evidence="1">
    <location>
        <begin position="99"/>
        <end position="116"/>
    </location>
</feature>
<organism evidence="2">
    <name type="scientific">Oryza glumipatula</name>
    <dbReference type="NCBI Taxonomy" id="40148"/>
    <lineage>
        <taxon>Eukaryota</taxon>
        <taxon>Viridiplantae</taxon>
        <taxon>Streptophyta</taxon>
        <taxon>Embryophyta</taxon>
        <taxon>Tracheophyta</taxon>
        <taxon>Spermatophyta</taxon>
        <taxon>Magnoliopsida</taxon>
        <taxon>Liliopsida</taxon>
        <taxon>Poales</taxon>
        <taxon>Poaceae</taxon>
        <taxon>BOP clade</taxon>
        <taxon>Oryzoideae</taxon>
        <taxon>Oryzeae</taxon>
        <taxon>Oryzinae</taxon>
        <taxon>Oryza</taxon>
    </lineage>
</organism>